<evidence type="ECO:0000256" key="2">
    <source>
        <dbReference type="SAM" id="SignalP"/>
    </source>
</evidence>
<dbReference type="GO" id="GO:0016787">
    <property type="term" value="F:hydrolase activity"/>
    <property type="evidence" value="ECO:0007669"/>
    <property type="project" value="UniProtKB-KW"/>
</dbReference>
<protein>
    <submittedName>
        <fullName evidence="4">Alpha/beta hydrolase</fullName>
    </submittedName>
</protein>
<dbReference type="Proteomes" id="UP001378956">
    <property type="component" value="Unassembled WGS sequence"/>
</dbReference>
<gene>
    <name evidence="4" type="ORF">WAE58_16860</name>
</gene>
<evidence type="ECO:0000256" key="1">
    <source>
        <dbReference type="ARBA" id="ARBA00022801"/>
    </source>
</evidence>
<dbReference type="InterPro" id="IPR049492">
    <property type="entry name" value="BD-FAE-like_dom"/>
</dbReference>
<comment type="caution">
    <text evidence="4">The sequence shown here is derived from an EMBL/GenBank/DDBJ whole genome shotgun (WGS) entry which is preliminary data.</text>
</comment>
<organism evidence="4 5">
    <name type="scientific">Pedobacter panaciterrae</name>
    <dbReference type="NCBI Taxonomy" id="363849"/>
    <lineage>
        <taxon>Bacteria</taxon>
        <taxon>Pseudomonadati</taxon>
        <taxon>Bacteroidota</taxon>
        <taxon>Sphingobacteriia</taxon>
        <taxon>Sphingobacteriales</taxon>
        <taxon>Sphingobacteriaceae</taxon>
        <taxon>Pedobacter</taxon>
    </lineage>
</organism>
<dbReference type="SUPFAM" id="SSF53474">
    <property type="entry name" value="alpha/beta-Hydrolases"/>
    <property type="match status" value="1"/>
</dbReference>
<keyword evidence="1 4" id="KW-0378">Hydrolase</keyword>
<accession>A0ABU8NQE5</accession>
<dbReference type="RefSeq" id="WP_172659253.1">
    <property type="nucleotide sequence ID" value="NZ_CBFGNQ010000017.1"/>
</dbReference>
<keyword evidence="2" id="KW-0732">Signal</keyword>
<evidence type="ECO:0000313" key="4">
    <source>
        <dbReference type="EMBL" id="MEJ2904118.1"/>
    </source>
</evidence>
<evidence type="ECO:0000313" key="5">
    <source>
        <dbReference type="Proteomes" id="UP001378956"/>
    </source>
</evidence>
<dbReference type="EMBL" id="JBBEUB010000005">
    <property type="protein sequence ID" value="MEJ2904118.1"/>
    <property type="molecule type" value="Genomic_DNA"/>
</dbReference>
<name>A0ABU8NQE5_9SPHI</name>
<dbReference type="Pfam" id="PF20434">
    <property type="entry name" value="BD-FAE"/>
    <property type="match status" value="1"/>
</dbReference>
<keyword evidence="5" id="KW-1185">Reference proteome</keyword>
<dbReference type="InterPro" id="IPR029058">
    <property type="entry name" value="AB_hydrolase_fold"/>
</dbReference>
<sequence length="301" mass="33134">MAKYIVFLSLMFLVPYCNAQQVIPLYSGKIPNAKPISNQEQRIGNPDVDSLTSNVSVPTLSVYLPPKGLANGTSVIICPGGGYHVLLTKREGSDAARAFAKMGVTAFVLKYRLPNDKIMLDKSIGPLQDAQQAIKIVRQRAKEWNIDPKKIGILGFSAGGHLAATAGTHFNKPVIENREGISVRPNFMLLINPVISFTDKIGHIGSRDNLLGPSPTEEKIKLYSNELQVTEETPPTILIHSDADQVVPVANSVEFYRALKENKVSGELHIYAKGEHGFLTAPSFDEWFGRCIFWMKSMSLI</sequence>
<evidence type="ECO:0000259" key="3">
    <source>
        <dbReference type="Pfam" id="PF20434"/>
    </source>
</evidence>
<feature type="chain" id="PRO_5045137628" evidence="2">
    <location>
        <begin position="20"/>
        <end position="301"/>
    </location>
</feature>
<dbReference type="PANTHER" id="PTHR48081">
    <property type="entry name" value="AB HYDROLASE SUPERFAMILY PROTEIN C4A8.06C"/>
    <property type="match status" value="1"/>
</dbReference>
<reference evidence="4 5" key="1">
    <citation type="submission" date="2024-03" db="EMBL/GenBank/DDBJ databases">
        <title>Sequence of Lycoming College Course Isolates.</title>
        <authorList>
            <person name="Plotts O."/>
            <person name="Newman J."/>
        </authorList>
    </citation>
    <scope>NUCLEOTIDE SEQUENCE [LARGE SCALE GENOMIC DNA]</scope>
    <source>
        <strain evidence="4 5">CJB-3</strain>
    </source>
</reference>
<feature type="domain" description="BD-FAE-like" evidence="3">
    <location>
        <begin position="60"/>
        <end position="259"/>
    </location>
</feature>
<feature type="signal peptide" evidence="2">
    <location>
        <begin position="1"/>
        <end position="19"/>
    </location>
</feature>
<proteinExistence type="predicted"/>
<dbReference type="Gene3D" id="3.40.50.1820">
    <property type="entry name" value="alpha/beta hydrolase"/>
    <property type="match status" value="1"/>
</dbReference>
<dbReference type="InterPro" id="IPR050300">
    <property type="entry name" value="GDXG_lipolytic_enzyme"/>
</dbReference>
<dbReference type="PANTHER" id="PTHR48081:SF6">
    <property type="entry name" value="PEPTIDASE S9 PROLYL OLIGOPEPTIDASE CATALYTIC DOMAIN-CONTAINING PROTEIN"/>
    <property type="match status" value="1"/>
</dbReference>